<evidence type="ECO:0000256" key="1">
    <source>
        <dbReference type="SAM" id="MobiDB-lite"/>
    </source>
</evidence>
<evidence type="ECO:0000313" key="3">
    <source>
        <dbReference type="Proteomes" id="UP000499080"/>
    </source>
</evidence>
<organism evidence="2 3">
    <name type="scientific">Araneus ventricosus</name>
    <name type="common">Orbweaver spider</name>
    <name type="synonym">Epeira ventricosa</name>
    <dbReference type="NCBI Taxonomy" id="182803"/>
    <lineage>
        <taxon>Eukaryota</taxon>
        <taxon>Metazoa</taxon>
        <taxon>Ecdysozoa</taxon>
        <taxon>Arthropoda</taxon>
        <taxon>Chelicerata</taxon>
        <taxon>Arachnida</taxon>
        <taxon>Araneae</taxon>
        <taxon>Araneomorphae</taxon>
        <taxon>Entelegynae</taxon>
        <taxon>Araneoidea</taxon>
        <taxon>Araneidae</taxon>
        <taxon>Araneus</taxon>
    </lineage>
</organism>
<keyword evidence="3" id="KW-1185">Reference proteome</keyword>
<dbReference type="Proteomes" id="UP000499080">
    <property type="component" value="Unassembled WGS sequence"/>
</dbReference>
<evidence type="ECO:0000313" key="2">
    <source>
        <dbReference type="EMBL" id="GBN48292.1"/>
    </source>
</evidence>
<dbReference type="AlphaFoldDB" id="A0A4Y2PB38"/>
<dbReference type="EMBL" id="BGPR01010848">
    <property type="protein sequence ID" value="GBN48292.1"/>
    <property type="molecule type" value="Genomic_DNA"/>
</dbReference>
<accession>A0A4Y2PB38</accession>
<proteinExistence type="predicted"/>
<sequence length="128" mass="14584">MTIFFLGPFNIVIDRFYCRRESSLHRSLIFAYIFPSHISPILGDRFFTTRGPIQAEESRPATSRKKRPNDVSVVRSRVSTRAPMSQGVAACCCVSGVLQKHETAEVEDEMDESCLYSVLRIEPKRIDL</sequence>
<protein>
    <submittedName>
        <fullName evidence="2">Uncharacterized protein</fullName>
    </submittedName>
</protein>
<reference evidence="2 3" key="1">
    <citation type="journal article" date="2019" name="Sci. Rep.">
        <title>Orb-weaving spider Araneus ventricosus genome elucidates the spidroin gene catalogue.</title>
        <authorList>
            <person name="Kono N."/>
            <person name="Nakamura H."/>
            <person name="Ohtoshi R."/>
            <person name="Moran D.A.P."/>
            <person name="Shinohara A."/>
            <person name="Yoshida Y."/>
            <person name="Fujiwara M."/>
            <person name="Mori M."/>
            <person name="Tomita M."/>
            <person name="Arakawa K."/>
        </authorList>
    </citation>
    <scope>NUCLEOTIDE SEQUENCE [LARGE SCALE GENOMIC DNA]</scope>
</reference>
<name>A0A4Y2PB38_ARAVE</name>
<gene>
    <name evidence="2" type="ORF">AVEN_9107_1</name>
</gene>
<feature type="region of interest" description="Disordered" evidence="1">
    <location>
        <begin position="53"/>
        <end position="72"/>
    </location>
</feature>
<comment type="caution">
    <text evidence="2">The sequence shown here is derived from an EMBL/GenBank/DDBJ whole genome shotgun (WGS) entry which is preliminary data.</text>
</comment>